<accession>A0ABV4ADY6</accession>
<dbReference type="SUPFAM" id="SSF100950">
    <property type="entry name" value="NagB/RpiA/CoA transferase-like"/>
    <property type="match status" value="1"/>
</dbReference>
<sequence length="262" mass="27910">MYLIFDDVQDVARYTARQLYRVMARRPRAVLGLATGGTMEPVYAELLALLAQQPLELSGLSTFNLDEYVGLSPCHSQSYAYYMDQHLFRHLPLAAGQARVPNGIAADLAAESSGYSGAIAAAGGLDLQLLGVGSNGHIGFNEPGTPFDAGTHVVELSEQTRHDNARFFDAGEVVPCRAITMGLRDILQARELLFVATGRSKAPIMEAIHGSAPSEQIPATAIKTHARSCIVLDAAAAERLPAAAQQEARALAREQLNAAAVA</sequence>
<dbReference type="InterPro" id="IPR037171">
    <property type="entry name" value="NagB/RpiA_transferase-like"/>
</dbReference>
<dbReference type="Gene3D" id="3.40.50.1360">
    <property type="match status" value="1"/>
</dbReference>
<dbReference type="InterPro" id="IPR004547">
    <property type="entry name" value="Glucosamine6P_isomerase"/>
</dbReference>
<dbReference type="CDD" id="cd01399">
    <property type="entry name" value="GlcN6P_deaminase"/>
    <property type="match status" value="1"/>
</dbReference>
<protein>
    <submittedName>
        <fullName evidence="3">Glucosamine-6-phosphate deaminase</fullName>
    </submittedName>
</protein>
<keyword evidence="4" id="KW-1185">Reference proteome</keyword>
<reference evidence="3 4" key="1">
    <citation type="submission" date="2024-07" db="EMBL/GenBank/DDBJ databases">
        <authorList>
            <person name="Ren Q."/>
        </authorList>
    </citation>
    <scope>NUCLEOTIDE SEQUENCE [LARGE SCALE GENOMIC DNA]</scope>
    <source>
        <strain evidence="3 4">REN37</strain>
    </source>
</reference>
<organism evidence="3 4">
    <name type="scientific">Isoalcanivorax beigongshangi</name>
    <dbReference type="NCBI Taxonomy" id="3238810"/>
    <lineage>
        <taxon>Bacteria</taxon>
        <taxon>Pseudomonadati</taxon>
        <taxon>Pseudomonadota</taxon>
        <taxon>Gammaproteobacteria</taxon>
        <taxon>Oceanospirillales</taxon>
        <taxon>Alcanivoracaceae</taxon>
        <taxon>Isoalcanivorax</taxon>
    </lineage>
</organism>
<dbReference type="EMBL" id="JBGCUO010000001">
    <property type="protein sequence ID" value="MEY1661049.1"/>
    <property type="molecule type" value="Genomic_DNA"/>
</dbReference>
<dbReference type="PROSITE" id="PS01161">
    <property type="entry name" value="GLC_GALNAC_ISOMERASE"/>
    <property type="match status" value="1"/>
</dbReference>
<evidence type="ECO:0000313" key="4">
    <source>
        <dbReference type="Proteomes" id="UP001562065"/>
    </source>
</evidence>
<keyword evidence="1" id="KW-0378">Hydrolase</keyword>
<comment type="caution">
    <text evidence="3">The sequence shown here is derived from an EMBL/GenBank/DDBJ whole genome shotgun (WGS) entry which is preliminary data.</text>
</comment>
<evidence type="ECO:0000256" key="1">
    <source>
        <dbReference type="ARBA" id="ARBA00022801"/>
    </source>
</evidence>
<dbReference type="PANTHER" id="PTHR11280">
    <property type="entry name" value="GLUCOSAMINE-6-PHOSPHATE ISOMERASE"/>
    <property type="match status" value="1"/>
</dbReference>
<dbReference type="InterPro" id="IPR018321">
    <property type="entry name" value="Glucosamine6P_isomerase_CS"/>
</dbReference>
<feature type="domain" description="Glucosamine/galactosamine-6-phosphate isomerase" evidence="2">
    <location>
        <begin position="8"/>
        <end position="226"/>
    </location>
</feature>
<dbReference type="Pfam" id="PF01182">
    <property type="entry name" value="Glucosamine_iso"/>
    <property type="match status" value="1"/>
</dbReference>
<gene>
    <name evidence="3" type="ORF">AB5I84_02680</name>
</gene>
<evidence type="ECO:0000313" key="3">
    <source>
        <dbReference type="EMBL" id="MEY1661049.1"/>
    </source>
</evidence>
<dbReference type="InterPro" id="IPR006148">
    <property type="entry name" value="Glc/Gal-6P_isomerase"/>
</dbReference>
<evidence type="ECO:0000259" key="2">
    <source>
        <dbReference type="Pfam" id="PF01182"/>
    </source>
</evidence>
<dbReference type="RefSeq" id="WP_369454287.1">
    <property type="nucleotide sequence ID" value="NZ_JBGCUO010000001.1"/>
</dbReference>
<dbReference type="Proteomes" id="UP001562065">
    <property type="component" value="Unassembled WGS sequence"/>
</dbReference>
<name>A0ABV4ADY6_9GAMM</name>
<proteinExistence type="predicted"/>
<dbReference type="PANTHER" id="PTHR11280:SF5">
    <property type="entry name" value="GLUCOSAMINE-6-PHOSPHATE ISOMERASE"/>
    <property type="match status" value="1"/>
</dbReference>